<dbReference type="Pfam" id="PF00293">
    <property type="entry name" value="NUDIX"/>
    <property type="match status" value="1"/>
</dbReference>
<proteinExistence type="predicted"/>
<dbReference type="Gene3D" id="3.90.79.10">
    <property type="entry name" value="Nucleoside Triphosphate Pyrophosphohydrolase"/>
    <property type="match status" value="1"/>
</dbReference>
<dbReference type="SUPFAM" id="SSF55811">
    <property type="entry name" value="Nudix"/>
    <property type="match status" value="1"/>
</dbReference>
<dbReference type="RefSeq" id="WP_160737695.1">
    <property type="nucleotide sequence ID" value="NZ_WTYQ01000001.1"/>
</dbReference>
<dbReference type="PANTHER" id="PTHR43046">
    <property type="entry name" value="GDP-MANNOSE MANNOSYL HYDROLASE"/>
    <property type="match status" value="1"/>
</dbReference>
<dbReference type="EMBL" id="WTYQ01000001">
    <property type="protein sequence ID" value="MXP24458.1"/>
    <property type="molecule type" value="Genomic_DNA"/>
</dbReference>
<organism evidence="4 5">
    <name type="scientific">Altericroceibacterium indicum</name>
    <dbReference type="NCBI Taxonomy" id="374177"/>
    <lineage>
        <taxon>Bacteria</taxon>
        <taxon>Pseudomonadati</taxon>
        <taxon>Pseudomonadota</taxon>
        <taxon>Alphaproteobacteria</taxon>
        <taxon>Sphingomonadales</taxon>
        <taxon>Erythrobacteraceae</taxon>
        <taxon>Altericroceibacterium</taxon>
    </lineage>
</organism>
<dbReference type="AlphaFoldDB" id="A0A845ABA6"/>
<comment type="caution">
    <text evidence="4">The sequence shown here is derived from an EMBL/GenBank/DDBJ whole genome shotgun (WGS) entry which is preliminary data.</text>
</comment>
<keyword evidence="2" id="KW-0378">Hydrolase</keyword>
<evidence type="ECO:0000313" key="5">
    <source>
        <dbReference type="Proteomes" id="UP000460561"/>
    </source>
</evidence>
<dbReference type="InterPro" id="IPR000086">
    <property type="entry name" value="NUDIX_hydrolase_dom"/>
</dbReference>
<dbReference type="OrthoDB" id="8480561at2"/>
<reference evidence="4 5" key="1">
    <citation type="submission" date="2019-12" db="EMBL/GenBank/DDBJ databases">
        <title>Genomic-based taxomic classification of the family Erythrobacteraceae.</title>
        <authorList>
            <person name="Xu L."/>
        </authorList>
    </citation>
    <scope>NUCLEOTIDE SEQUENCE [LARGE SCALE GENOMIC DNA]</scope>
    <source>
        <strain evidence="4 5">DSM 18604</strain>
    </source>
</reference>
<evidence type="ECO:0000256" key="1">
    <source>
        <dbReference type="ARBA" id="ARBA00001946"/>
    </source>
</evidence>
<protein>
    <submittedName>
        <fullName evidence="4">NUDIX domain-containing protein</fullName>
    </submittedName>
</protein>
<dbReference type="CDD" id="cd02883">
    <property type="entry name" value="NUDIX_Hydrolase"/>
    <property type="match status" value="1"/>
</dbReference>
<dbReference type="PANTHER" id="PTHR43046:SF14">
    <property type="entry name" value="MUTT_NUDIX FAMILY PROTEIN"/>
    <property type="match status" value="1"/>
</dbReference>
<keyword evidence="5" id="KW-1185">Reference proteome</keyword>
<dbReference type="InterPro" id="IPR015797">
    <property type="entry name" value="NUDIX_hydrolase-like_dom_sf"/>
</dbReference>
<evidence type="ECO:0000313" key="4">
    <source>
        <dbReference type="EMBL" id="MXP24458.1"/>
    </source>
</evidence>
<name>A0A845ABA6_9SPHN</name>
<feature type="domain" description="Nudix hydrolase" evidence="3">
    <location>
        <begin position="30"/>
        <end position="152"/>
    </location>
</feature>
<gene>
    <name evidence="4" type="ORF">GRI39_00135</name>
</gene>
<accession>A0A845ABA6</accession>
<evidence type="ECO:0000259" key="3">
    <source>
        <dbReference type="PROSITE" id="PS51462"/>
    </source>
</evidence>
<dbReference type="Proteomes" id="UP000460561">
    <property type="component" value="Unassembled WGS sequence"/>
</dbReference>
<sequence length="152" mass="17273">MLFLIPKSLHRAMLPIAHRLRSLWWGWHKPRIRGVSILAFNAAGEVLLVRHSYGRDVWSFPGGGCGKNEKPLDAAKREFAEELHCSAENWQDLGVLKENLHGARVSSHIFRAELAGEPQPDKREIVEARCFPLDALPKGVSRRVRPRLEMLP</sequence>
<comment type="cofactor">
    <cofactor evidence="1">
        <name>Mg(2+)</name>
        <dbReference type="ChEBI" id="CHEBI:18420"/>
    </cofactor>
</comment>
<evidence type="ECO:0000256" key="2">
    <source>
        <dbReference type="ARBA" id="ARBA00022801"/>
    </source>
</evidence>
<dbReference type="GO" id="GO:0016787">
    <property type="term" value="F:hydrolase activity"/>
    <property type="evidence" value="ECO:0007669"/>
    <property type="project" value="UniProtKB-KW"/>
</dbReference>
<dbReference type="PROSITE" id="PS51462">
    <property type="entry name" value="NUDIX"/>
    <property type="match status" value="1"/>
</dbReference>